<dbReference type="EMBL" id="WBVX01000002">
    <property type="protein sequence ID" value="KAB2689544.1"/>
    <property type="molecule type" value="Genomic_DNA"/>
</dbReference>
<comment type="caution">
    <text evidence="2">The sequence shown here is derived from an EMBL/GenBank/DDBJ whole genome shotgun (WGS) entry which is preliminary data.</text>
</comment>
<organism evidence="2 3">
    <name type="scientific">Brucella tritici</name>
    <dbReference type="NCBI Taxonomy" id="94626"/>
    <lineage>
        <taxon>Bacteria</taxon>
        <taxon>Pseudomonadati</taxon>
        <taxon>Pseudomonadota</taxon>
        <taxon>Alphaproteobacteria</taxon>
        <taxon>Hyphomicrobiales</taxon>
        <taxon>Brucellaceae</taxon>
        <taxon>Brucella/Ochrobactrum group</taxon>
        <taxon>Brucella</taxon>
    </lineage>
</organism>
<dbReference type="Proteomes" id="UP000481643">
    <property type="component" value="Unassembled WGS sequence"/>
</dbReference>
<dbReference type="AlphaFoldDB" id="A0A6L3YVY4"/>
<sequence>MRAILALGALLVSSIYVGAAEKPIESYYARLSAEDHFNSAGERLTTAAAIIRQDRANFHVYGKRDREDDSDYTFSDKANRARLERMIANGHYLGGAESAVLNGTPLIYVEIYENYVTVSVRDD</sequence>
<evidence type="ECO:0000313" key="2">
    <source>
        <dbReference type="EMBL" id="KAB2689544.1"/>
    </source>
</evidence>
<name>A0A6L3YVY4_9HYPH</name>
<accession>A0A6L3YVY4</accession>
<keyword evidence="1" id="KW-0732">Signal</keyword>
<dbReference type="RefSeq" id="WP_109367105.1">
    <property type="nucleotide sequence ID" value="NZ_JAKVTF010000002.1"/>
</dbReference>
<gene>
    <name evidence="2" type="ORF">F9L08_02460</name>
</gene>
<evidence type="ECO:0000313" key="3">
    <source>
        <dbReference type="Proteomes" id="UP000481643"/>
    </source>
</evidence>
<protein>
    <submittedName>
        <fullName evidence="2">Uncharacterized protein</fullName>
    </submittedName>
</protein>
<evidence type="ECO:0000256" key="1">
    <source>
        <dbReference type="SAM" id="SignalP"/>
    </source>
</evidence>
<reference evidence="2 3" key="1">
    <citation type="submission" date="2019-09" db="EMBL/GenBank/DDBJ databases">
        <title>Taxonomic organization of the family Brucellaceae based on a phylogenomic approach.</title>
        <authorList>
            <person name="Leclercq S."/>
            <person name="Cloeckaert A."/>
            <person name="Zygmunt M.S."/>
        </authorList>
    </citation>
    <scope>NUCLEOTIDE SEQUENCE [LARGE SCALE GENOMIC DNA]</scope>
    <source>
        <strain evidence="2 3">WS1830</strain>
    </source>
</reference>
<feature type="chain" id="PRO_5026647549" evidence="1">
    <location>
        <begin position="20"/>
        <end position="123"/>
    </location>
</feature>
<feature type="signal peptide" evidence="1">
    <location>
        <begin position="1"/>
        <end position="19"/>
    </location>
</feature>
<proteinExistence type="predicted"/>